<dbReference type="Proteomes" id="UP001519344">
    <property type="component" value="Unassembled WGS sequence"/>
</dbReference>
<dbReference type="RefSeq" id="WP_167067302.1">
    <property type="nucleotide sequence ID" value="NZ_JAAOZR010000088.1"/>
</dbReference>
<proteinExistence type="predicted"/>
<sequence>MMKRFVCIWAVIVMLTAGYNPVYAADGAEAFDIEKGEVIKSITHSASLQSEVGKWLSAIAGPVGSLNIEPTSGIAVKVELAPPLKINNQWVSGTVTQVVLFVSQSPSYTPKLLIFTKENEVVAVTLKYNFKRFLKSNDLYRPQLNLSIPN</sequence>
<evidence type="ECO:0000256" key="1">
    <source>
        <dbReference type="SAM" id="SignalP"/>
    </source>
</evidence>
<feature type="signal peptide" evidence="1">
    <location>
        <begin position="1"/>
        <end position="24"/>
    </location>
</feature>
<comment type="caution">
    <text evidence="2">The sequence shown here is derived from an EMBL/GenBank/DDBJ whole genome shotgun (WGS) entry which is preliminary data.</text>
</comment>
<reference evidence="2 3" key="1">
    <citation type="submission" date="2021-03" db="EMBL/GenBank/DDBJ databases">
        <title>Genomic Encyclopedia of Type Strains, Phase IV (KMG-IV): sequencing the most valuable type-strain genomes for metagenomic binning, comparative biology and taxonomic classification.</title>
        <authorList>
            <person name="Goeker M."/>
        </authorList>
    </citation>
    <scope>NUCLEOTIDE SEQUENCE [LARGE SCALE GENOMIC DNA]</scope>
    <source>
        <strain evidence="2 3">DSM 24950</strain>
    </source>
</reference>
<evidence type="ECO:0000313" key="2">
    <source>
        <dbReference type="EMBL" id="MBP1967863.1"/>
    </source>
</evidence>
<organism evidence="2 3">
    <name type="scientific">Paenibacillus aceris</name>
    <dbReference type="NCBI Taxonomy" id="869555"/>
    <lineage>
        <taxon>Bacteria</taxon>
        <taxon>Bacillati</taxon>
        <taxon>Bacillota</taxon>
        <taxon>Bacilli</taxon>
        <taxon>Bacillales</taxon>
        <taxon>Paenibacillaceae</taxon>
        <taxon>Paenibacillus</taxon>
    </lineage>
</organism>
<evidence type="ECO:0000313" key="3">
    <source>
        <dbReference type="Proteomes" id="UP001519344"/>
    </source>
</evidence>
<keyword evidence="3" id="KW-1185">Reference proteome</keyword>
<keyword evidence="1" id="KW-0732">Signal</keyword>
<dbReference type="EMBL" id="JAGGKV010000048">
    <property type="protein sequence ID" value="MBP1967863.1"/>
    <property type="molecule type" value="Genomic_DNA"/>
</dbReference>
<feature type="chain" id="PRO_5045875093" evidence="1">
    <location>
        <begin position="25"/>
        <end position="150"/>
    </location>
</feature>
<protein>
    <submittedName>
        <fullName evidence="2">Uncharacterized protein</fullName>
    </submittedName>
</protein>
<accession>A0ABS4IAA6</accession>
<name>A0ABS4IAA6_9BACL</name>
<gene>
    <name evidence="2" type="ORF">J2Z65_007145</name>
</gene>